<evidence type="ECO:0000256" key="1">
    <source>
        <dbReference type="ARBA" id="ARBA00004442"/>
    </source>
</evidence>
<comment type="subcellular location">
    <subcellularLocation>
        <location evidence="1">Cell outer membrane</location>
    </subcellularLocation>
</comment>
<sequence length="435" mass="46658">MKNSRSKYIRYIFFFALAVSLAACKKEYLNPNGAVADDVLLSARGLTGITVGLQKNFSTTRAGLLYAAITVNGITTNELISVNTGNTNEDRLMTGGVQVDGTNSVLLNVWTSSNKIIFDADNVINNAANLADKGLASGLIAHASIFKALALGNLSEFWEKVPAGTGQNVTFITRAEGFNKAIATIDNALALIAANPISTSFLSNIPTGVDIPNTLNALKARYALFVGNYALALSSANAVDLTKRSSLTYDAQNLNPIFEIATSTNNVIQPKNLNLGQTGANIPDAGDARIPFYTVVSTTVRINGFGAASLAPIPVYLPGEMTLIKAEAYARQATPNLGSSLTELNKVVTRPATGNVLDANYGMGAGLPSLTGPYTQQQLLDLIFKHRCIELFMSGLKLEDMRRFNQPLADRKRNFFPYPFAERDNNTNTPADPTF</sequence>
<keyword evidence="4" id="KW-0472">Membrane</keyword>
<keyword evidence="3" id="KW-0732">Signal</keyword>
<dbReference type="EMBL" id="SJSO01000005">
    <property type="protein sequence ID" value="TCD27746.1"/>
    <property type="molecule type" value="Genomic_DNA"/>
</dbReference>
<dbReference type="Pfam" id="PF07980">
    <property type="entry name" value="SusD_RagB"/>
    <property type="match status" value="1"/>
</dbReference>
<feature type="domain" description="RagB/SusD" evidence="6">
    <location>
        <begin position="310"/>
        <end position="416"/>
    </location>
</feature>
<dbReference type="AlphaFoldDB" id="A0A4R0Q7Z0"/>
<dbReference type="InterPro" id="IPR011990">
    <property type="entry name" value="TPR-like_helical_dom_sf"/>
</dbReference>
<evidence type="ECO:0000313" key="7">
    <source>
        <dbReference type="EMBL" id="TCD27746.1"/>
    </source>
</evidence>
<evidence type="ECO:0000256" key="3">
    <source>
        <dbReference type="ARBA" id="ARBA00022729"/>
    </source>
</evidence>
<dbReference type="RefSeq" id="WP_131528747.1">
    <property type="nucleotide sequence ID" value="NZ_SJSO01000005.1"/>
</dbReference>
<reference evidence="7 8" key="1">
    <citation type="submission" date="2019-02" db="EMBL/GenBank/DDBJ databases">
        <title>Pedobacter sp. RP-3-21 sp. nov., isolated from Arctic soil.</title>
        <authorList>
            <person name="Dahal R.H."/>
        </authorList>
    </citation>
    <scope>NUCLEOTIDE SEQUENCE [LARGE SCALE GENOMIC DNA]</scope>
    <source>
        <strain evidence="7 8">RP-3-21</strain>
    </source>
</reference>
<evidence type="ECO:0000256" key="5">
    <source>
        <dbReference type="ARBA" id="ARBA00023237"/>
    </source>
</evidence>
<evidence type="ECO:0000256" key="4">
    <source>
        <dbReference type="ARBA" id="ARBA00023136"/>
    </source>
</evidence>
<dbReference type="InterPro" id="IPR012944">
    <property type="entry name" value="SusD_RagB_dom"/>
</dbReference>
<organism evidence="7 8">
    <name type="scientific">Pedobacter psychrodurus</name>
    <dbReference type="NCBI Taxonomy" id="2530456"/>
    <lineage>
        <taxon>Bacteria</taxon>
        <taxon>Pseudomonadati</taxon>
        <taxon>Bacteroidota</taxon>
        <taxon>Sphingobacteriia</taxon>
        <taxon>Sphingobacteriales</taxon>
        <taxon>Sphingobacteriaceae</taxon>
        <taxon>Pedobacter</taxon>
    </lineage>
</organism>
<protein>
    <submittedName>
        <fullName evidence="7">RagB/SusD family nutrient uptake outer membrane protein</fullName>
    </submittedName>
</protein>
<dbReference type="Gene3D" id="1.25.40.390">
    <property type="match status" value="1"/>
</dbReference>
<keyword evidence="8" id="KW-1185">Reference proteome</keyword>
<dbReference type="OrthoDB" id="1522814at2"/>
<dbReference type="PROSITE" id="PS51257">
    <property type="entry name" value="PROKAR_LIPOPROTEIN"/>
    <property type="match status" value="1"/>
</dbReference>
<evidence type="ECO:0000313" key="8">
    <source>
        <dbReference type="Proteomes" id="UP000293925"/>
    </source>
</evidence>
<name>A0A4R0Q7Z0_9SPHI</name>
<dbReference type="SUPFAM" id="SSF48452">
    <property type="entry name" value="TPR-like"/>
    <property type="match status" value="1"/>
</dbReference>
<evidence type="ECO:0000256" key="2">
    <source>
        <dbReference type="ARBA" id="ARBA00006275"/>
    </source>
</evidence>
<dbReference type="Proteomes" id="UP000293925">
    <property type="component" value="Unassembled WGS sequence"/>
</dbReference>
<accession>A0A4R0Q7Z0</accession>
<comment type="similarity">
    <text evidence="2">Belongs to the SusD family.</text>
</comment>
<dbReference type="GO" id="GO:0009279">
    <property type="term" value="C:cell outer membrane"/>
    <property type="evidence" value="ECO:0007669"/>
    <property type="project" value="UniProtKB-SubCell"/>
</dbReference>
<keyword evidence="5" id="KW-0998">Cell outer membrane</keyword>
<evidence type="ECO:0000259" key="6">
    <source>
        <dbReference type="Pfam" id="PF07980"/>
    </source>
</evidence>
<gene>
    <name evidence="7" type="ORF">EZ456_07285</name>
</gene>
<comment type="caution">
    <text evidence="7">The sequence shown here is derived from an EMBL/GenBank/DDBJ whole genome shotgun (WGS) entry which is preliminary data.</text>
</comment>
<proteinExistence type="inferred from homology"/>